<dbReference type="Pfam" id="PF01549">
    <property type="entry name" value="ShK"/>
    <property type="match status" value="2"/>
</dbReference>
<comment type="caution">
    <text evidence="4">The sequence shown here is derived from an EMBL/GenBank/DDBJ whole genome shotgun (WGS) entry which is preliminary data.</text>
</comment>
<reference evidence="4" key="1">
    <citation type="submission" date="2022-01" db="EMBL/GenBank/DDBJ databases">
        <title>Genome Sequence Resource for Two Populations of Ditylenchus destructor, the Migratory Endoparasitic Phytonematode.</title>
        <authorList>
            <person name="Zhang H."/>
            <person name="Lin R."/>
            <person name="Xie B."/>
        </authorList>
    </citation>
    <scope>NUCLEOTIDE SEQUENCE</scope>
    <source>
        <strain evidence="4">BazhouSP</strain>
    </source>
</reference>
<dbReference type="Proteomes" id="UP001201812">
    <property type="component" value="Unassembled WGS sequence"/>
</dbReference>
<feature type="compositionally biased region" description="Acidic residues" evidence="1">
    <location>
        <begin position="69"/>
        <end position="86"/>
    </location>
</feature>
<dbReference type="EMBL" id="JAKKPZ010000022">
    <property type="protein sequence ID" value="KAI1711369.1"/>
    <property type="molecule type" value="Genomic_DNA"/>
</dbReference>
<name>A0AAD4N367_9BILA</name>
<feature type="region of interest" description="Disordered" evidence="1">
    <location>
        <begin position="23"/>
        <end position="93"/>
    </location>
</feature>
<gene>
    <name evidence="4" type="ORF">DdX_10247</name>
</gene>
<organism evidence="4 5">
    <name type="scientific">Ditylenchus destructor</name>
    <dbReference type="NCBI Taxonomy" id="166010"/>
    <lineage>
        <taxon>Eukaryota</taxon>
        <taxon>Metazoa</taxon>
        <taxon>Ecdysozoa</taxon>
        <taxon>Nematoda</taxon>
        <taxon>Chromadorea</taxon>
        <taxon>Rhabditida</taxon>
        <taxon>Tylenchina</taxon>
        <taxon>Tylenchomorpha</taxon>
        <taxon>Sphaerularioidea</taxon>
        <taxon>Anguinidae</taxon>
        <taxon>Anguininae</taxon>
        <taxon>Ditylenchus</taxon>
    </lineage>
</organism>
<proteinExistence type="predicted"/>
<keyword evidence="2" id="KW-0732">Signal</keyword>
<feature type="signal peptide" evidence="2">
    <location>
        <begin position="1"/>
        <end position="20"/>
    </location>
</feature>
<evidence type="ECO:0000259" key="3">
    <source>
        <dbReference type="Pfam" id="PF01549"/>
    </source>
</evidence>
<feature type="domain" description="ShKT" evidence="3">
    <location>
        <begin position="93"/>
        <end position="123"/>
    </location>
</feature>
<sequence length="214" mass="23612">MNRSLFYFFFILVTFHLAHAGTENQEAQDPDENGPGQDEIPVGDQNPEGNERNEEEGPNGEDPDRPITQEEENERESEPESPEGSDPETNPQDVATNCFNFVHACVDDTYKPAMDLYCKGTCNKMGSDGRDLATGCAGWADLCQHQGWSEKLNKICRGTCAARTQPLQSPLFAPPQAINSFPSYQPGVRNPVHDALVDRIINNPSLMNTALNGK</sequence>
<dbReference type="InterPro" id="IPR003582">
    <property type="entry name" value="ShKT_dom"/>
</dbReference>
<protein>
    <recommendedName>
        <fullName evidence="3">ShKT domain-containing protein</fullName>
    </recommendedName>
</protein>
<feature type="chain" id="PRO_5041897929" description="ShKT domain-containing protein" evidence="2">
    <location>
        <begin position="21"/>
        <end position="214"/>
    </location>
</feature>
<evidence type="ECO:0000256" key="1">
    <source>
        <dbReference type="SAM" id="MobiDB-lite"/>
    </source>
</evidence>
<accession>A0AAD4N367</accession>
<dbReference type="AlphaFoldDB" id="A0AAD4N367"/>
<evidence type="ECO:0000313" key="4">
    <source>
        <dbReference type="EMBL" id="KAI1711369.1"/>
    </source>
</evidence>
<feature type="domain" description="ShKT" evidence="3">
    <location>
        <begin position="131"/>
        <end position="160"/>
    </location>
</feature>
<evidence type="ECO:0000313" key="5">
    <source>
        <dbReference type="Proteomes" id="UP001201812"/>
    </source>
</evidence>
<evidence type="ECO:0000256" key="2">
    <source>
        <dbReference type="SAM" id="SignalP"/>
    </source>
</evidence>
<keyword evidence="5" id="KW-1185">Reference proteome</keyword>